<dbReference type="EMBL" id="OU893341">
    <property type="protein sequence ID" value="CAG9782789.1"/>
    <property type="molecule type" value="Genomic_DNA"/>
</dbReference>
<keyword evidence="1" id="KW-0732">Signal</keyword>
<reference evidence="2" key="1">
    <citation type="submission" date="2021-12" db="EMBL/GenBank/DDBJ databases">
        <authorList>
            <person name="King R."/>
        </authorList>
    </citation>
    <scope>NUCLEOTIDE SEQUENCE</scope>
</reference>
<evidence type="ECO:0000313" key="3">
    <source>
        <dbReference type="Proteomes" id="UP001153714"/>
    </source>
</evidence>
<gene>
    <name evidence="2" type="ORF">DIATSA_LOCUS1024</name>
</gene>
<proteinExistence type="predicted"/>
<reference evidence="2" key="2">
    <citation type="submission" date="2022-10" db="EMBL/GenBank/DDBJ databases">
        <authorList>
            <consortium name="ENA_rothamsted_submissions"/>
            <consortium name="culmorum"/>
            <person name="King R."/>
        </authorList>
    </citation>
    <scope>NUCLEOTIDE SEQUENCE</scope>
</reference>
<evidence type="ECO:0000256" key="1">
    <source>
        <dbReference type="SAM" id="SignalP"/>
    </source>
</evidence>
<feature type="signal peptide" evidence="1">
    <location>
        <begin position="1"/>
        <end position="21"/>
    </location>
</feature>
<protein>
    <submittedName>
        <fullName evidence="2">Uncharacterized protein</fullName>
    </submittedName>
</protein>
<dbReference type="AlphaFoldDB" id="A0A9N9N474"/>
<evidence type="ECO:0000313" key="2">
    <source>
        <dbReference type="EMBL" id="CAG9782789.1"/>
    </source>
</evidence>
<accession>A0A9N9N474</accession>
<dbReference type="Proteomes" id="UP001153714">
    <property type="component" value="Chromosome 10"/>
</dbReference>
<feature type="chain" id="PRO_5040152119" evidence="1">
    <location>
        <begin position="22"/>
        <end position="146"/>
    </location>
</feature>
<keyword evidence="3" id="KW-1185">Reference proteome</keyword>
<organism evidence="2 3">
    <name type="scientific">Diatraea saccharalis</name>
    <name type="common">sugarcane borer</name>
    <dbReference type="NCBI Taxonomy" id="40085"/>
    <lineage>
        <taxon>Eukaryota</taxon>
        <taxon>Metazoa</taxon>
        <taxon>Ecdysozoa</taxon>
        <taxon>Arthropoda</taxon>
        <taxon>Hexapoda</taxon>
        <taxon>Insecta</taxon>
        <taxon>Pterygota</taxon>
        <taxon>Neoptera</taxon>
        <taxon>Endopterygota</taxon>
        <taxon>Lepidoptera</taxon>
        <taxon>Glossata</taxon>
        <taxon>Ditrysia</taxon>
        <taxon>Pyraloidea</taxon>
        <taxon>Crambidae</taxon>
        <taxon>Crambinae</taxon>
        <taxon>Diatraea</taxon>
    </lineage>
</organism>
<name>A0A9N9N474_9NEOP</name>
<sequence>MSPLQLVCFAFVAGLISVCEAQCFPTYPTYPRRYPLPPTIYYEDTNALLLLAKALDKSNDNVDLGQIVSQLINALVYTSVKGCNGSGGNSGNGGNGGAGGAGGAGGSGGTNGGQTNPLILLELLKNNELLNLALGSTDVLGVTLGS</sequence>